<dbReference type="EMBL" id="PQXL01000158">
    <property type="protein sequence ID" value="THV50256.1"/>
    <property type="molecule type" value="Genomic_DNA"/>
</dbReference>
<dbReference type="OrthoDB" id="245563at2759"/>
<evidence type="ECO:0000256" key="2">
    <source>
        <dbReference type="ARBA" id="ARBA00022771"/>
    </source>
</evidence>
<evidence type="ECO:0000313" key="8">
    <source>
        <dbReference type="Proteomes" id="UP000308671"/>
    </source>
</evidence>
<feature type="region of interest" description="Disordered" evidence="5">
    <location>
        <begin position="1"/>
        <end position="36"/>
    </location>
</feature>
<dbReference type="Pfam" id="PF01753">
    <property type="entry name" value="zf-MYND"/>
    <property type="match status" value="1"/>
</dbReference>
<dbReference type="InterPro" id="IPR002893">
    <property type="entry name" value="Znf_MYND"/>
</dbReference>
<evidence type="ECO:0000313" key="7">
    <source>
        <dbReference type="EMBL" id="THV50256.1"/>
    </source>
</evidence>
<dbReference type="Gene3D" id="6.10.140.2220">
    <property type="match status" value="1"/>
</dbReference>
<dbReference type="AlphaFoldDB" id="A0A4V4HUQ4"/>
<protein>
    <recommendedName>
        <fullName evidence="6">MYND-type domain-containing protein</fullName>
    </recommendedName>
</protein>
<dbReference type="Proteomes" id="UP000308671">
    <property type="component" value="Unassembled WGS sequence"/>
</dbReference>
<reference evidence="7 8" key="1">
    <citation type="submission" date="2017-12" db="EMBL/GenBank/DDBJ databases">
        <title>Comparative genomics of Botrytis spp.</title>
        <authorList>
            <person name="Valero-Jimenez C.A."/>
            <person name="Tapia P."/>
            <person name="Veloso J."/>
            <person name="Silva-Moreno E."/>
            <person name="Staats M."/>
            <person name="Valdes J.H."/>
            <person name="Van Kan J.A.L."/>
        </authorList>
    </citation>
    <scope>NUCLEOTIDE SEQUENCE [LARGE SCALE GENOMIC DNA]</scope>
    <source>
        <strain evidence="7 8">MUCL435</strain>
    </source>
</reference>
<dbReference type="PROSITE" id="PS50865">
    <property type="entry name" value="ZF_MYND_2"/>
    <property type="match status" value="1"/>
</dbReference>
<dbReference type="SUPFAM" id="SSF144232">
    <property type="entry name" value="HIT/MYND zinc finger-like"/>
    <property type="match status" value="1"/>
</dbReference>
<keyword evidence="3" id="KW-0862">Zinc</keyword>
<dbReference type="PROSITE" id="PS01360">
    <property type="entry name" value="ZF_MYND_1"/>
    <property type="match status" value="1"/>
</dbReference>
<dbReference type="GO" id="GO:0008270">
    <property type="term" value="F:zinc ion binding"/>
    <property type="evidence" value="ECO:0007669"/>
    <property type="project" value="UniProtKB-KW"/>
</dbReference>
<feature type="domain" description="MYND-type" evidence="6">
    <location>
        <begin position="53"/>
        <end position="94"/>
    </location>
</feature>
<evidence type="ECO:0000256" key="4">
    <source>
        <dbReference type="PROSITE-ProRule" id="PRU00134"/>
    </source>
</evidence>
<keyword evidence="8" id="KW-1185">Reference proteome</keyword>
<keyword evidence="2 4" id="KW-0863">Zinc-finger</keyword>
<organism evidence="7 8">
    <name type="scientific">Botrytis galanthina</name>
    <dbReference type="NCBI Taxonomy" id="278940"/>
    <lineage>
        <taxon>Eukaryota</taxon>
        <taxon>Fungi</taxon>
        <taxon>Dikarya</taxon>
        <taxon>Ascomycota</taxon>
        <taxon>Pezizomycotina</taxon>
        <taxon>Leotiomycetes</taxon>
        <taxon>Helotiales</taxon>
        <taxon>Sclerotiniaceae</taxon>
        <taxon>Botrytis</taxon>
    </lineage>
</organism>
<name>A0A4V4HUQ4_9HELO</name>
<feature type="compositionally biased region" description="Polar residues" evidence="5">
    <location>
        <begin position="308"/>
        <end position="319"/>
    </location>
</feature>
<evidence type="ECO:0000256" key="1">
    <source>
        <dbReference type="ARBA" id="ARBA00022723"/>
    </source>
</evidence>
<gene>
    <name evidence="7" type="ORF">BGAL_0158g00150</name>
</gene>
<sequence length="328" mass="37263">MDLAEDRPYTTMDGNAASAPAEKEMQHQSNSGGTMDGIMGEDILDEGVSEKRCSRSGCLNRFKKGGFNCKECQSQIYCSNVCAGRHWPEHKLTCECLNYVLSIDMYLQRYHNNRPGCIMSCPARATFEDFYQALSLSLPCLGPIYRFLIFDRAQMNSSISRYPRPENIITGLKLNSNVSGHHPDPRSIIKEGRRISLIDILCKHPYEQGKKIIHYICREPSIQKDLQYIILSMERAPISSFLIMWRGASRCIEDYGKGQNLTTLRLAYEASEPTQEQRELLSWYESIEYSKASREGINQALSSIKTFTRPSNTYSSPNQAEGFPSCKL</sequence>
<keyword evidence="1" id="KW-0479">Metal-binding</keyword>
<feature type="region of interest" description="Disordered" evidence="5">
    <location>
        <begin position="308"/>
        <end position="328"/>
    </location>
</feature>
<evidence type="ECO:0000256" key="5">
    <source>
        <dbReference type="SAM" id="MobiDB-lite"/>
    </source>
</evidence>
<comment type="caution">
    <text evidence="7">The sequence shown here is derived from an EMBL/GenBank/DDBJ whole genome shotgun (WGS) entry which is preliminary data.</text>
</comment>
<accession>A0A4V4HUQ4</accession>
<proteinExistence type="predicted"/>
<evidence type="ECO:0000256" key="3">
    <source>
        <dbReference type="ARBA" id="ARBA00022833"/>
    </source>
</evidence>
<evidence type="ECO:0000259" key="6">
    <source>
        <dbReference type="PROSITE" id="PS50865"/>
    </source>
</evidence>